<name>A0A919TRD9_9ACTN</name>
<accession>A0A919TRD9</accession>
<gene>
    <name evidence="1" type="ORF">Ate02nite_10200</name>
</gene>
<reference evidence="1" key="1">
    <citation type="submission" date="2021-01" db="EMBL/GenBank/DDBJ databases">
        <title>Whole genome shotgun sequence of Actinoplanes tereljensis NBRC 105297.</title>
        <authorList>
            <person name="Komaki H."/>
            <person name="Tamura T."/>
        </authorList>
    </citation>
    <scope>NUCLEOTIDE SEQUENCE</scope>
    <source>
        <strain evidence="1">NBRC 105297</strain>
    </source>
</reference>
<evidence type="ECO:0000313" key="1">
    <source>
        <dbReference type="EMBL" id="GIF18290.1"/>
    </source>
</evidence>
<dbReference type="Proteomes" id="UP000623608">
    <property type="component" value="Unassembled WGS sequence"/>
</dbReference>
<dbReference type="EMBL" id="BOMY01000007">
    <property type="protein sequence ID" value="GIF18290.1"/>
    <property type="molecule type" value="Genomic_DNA"/>
</dbReference>
<sequence length="63" mass="6617">MPDQLAVPTGDEQLAATAGADPAKALMQQVLGLEVGPEGIDIVRDDRSNFKIINDCQDGSALH</sequence>
<dbReference type="AlphaFoldDB" id="A0A919TRD9"/>
<comment type="caution">
    <text evidence="1">The sequence shown here is derived from an EMBL/GenBank/DDBJ whole genome shotgun (WGS) entry which is preliminary data.</text>
</comment>
<evidence type="ECO:0000313" key="2">
    <source>
        <dbReference type="Proteomes" id="UP000623608"/>
    </source>
</evidence>
<keyword evidence="2" id="KW-1185">Reference proteome</keyword>
<proteinExistence type="predicted"/>
<organism evidence="1 2">
    <name type="scientific">Paractinoplanes tereljensis</name>
    <dbReference type="NCBI Taxonomy" id="571912"/>
    <lineage>
        <taxon>Bacteria</taxon>
        <taxon>Bacillati</taxon>
        <taxon>Actinomycetota</taxon>
        <taxon>Actinomycetes</taxon>
        <taxon>Micromonosporales</taxon>
        <taxon>Micromonosporaceae</taxon>
        <taxon>Paractinoplanes</taxon>
    </lineage>
</organism>
<protein>
    <submittedName>
        <fullName evidence="1">Uncharacterized protein</fullName>
    </submittedName>
</protein>